<dbReference type="InterPro" id="IPR000187">
    <property type="entry name" value="CRF"/>
</dbReference>
<evidence type="ECO:0000313" key="11">
    <source>
        <dbReference type="Proteomes" id="UP001652640"/>
    </source>
</evidence>
<keyword evidence="4" id="KW-0964">Secreted</keyword>
<evidence type="ECO:0000256" key="5">
    <source>
        <dbReference type="ARBA" id="ARBA00022702"/>
    </source>
</evidence>
<protein>
    <submittedName>
        <fullName evidence="12">Urocortin-3</fullName>
    </submittedName>
</protein>
<evidence type="ECO:0000256" key="9">
    <source>
        <dbReference type="SAM" id="SignalP"/>
    </source>
</evidence>
<evidence type="ECO:0000256" key="1">
    <source>
        <dbReference type="ARBA" id="ARBA00004613"/>
    </source>
</evidence>
<name>A0ABM4IJE7_ODOVR</name>
<evidence type="ECO:0000256" key="3">
    <source>
        <dbReference type="ARBA" id="ARBA00011328"/>
    </source>
</evidence>
<evidence type="ECO:0000256" key="4">
    <source>
        <dbReference type="ARBA" id="ARBA00022525"/>
    </source>
</evidence>
<comment type="similarity">
    <text evidence="2">Belongs to the sauvagine/corticotropin-releasing factor/urotensin I family.</text>
</comment>
<dbReference type="Pfam" id="PF00473">
    <property type="entry name" value="CRF"/>
    <property type="match status" value="1"/>
</dbReference>
<keyword evidence="6 9" id="KW-0732">Signal</keyword>
<feature type="compositionally biased region" description="Gly residues" evidence="8">
    <location>
        <begin position="86"/>
        <end position="96"/>
    </location>
</feature>
<sequence length="166" mass="17940">MLLPAPFLLVLLLLLGAPQAGLSQRSSKARSSLSCLHTALREAEKSQRKDTSLLIKRNFPALPRGDLEDQEGQEEEDTEKRTFPVSGGGGGGGGAGSTRYKYPSQAQFQGRPSQDKAKSDRRAKVTLSLDVPTNIMNILFNIAKAKNLRAKAAANAHLMAQIGRKK</sequence>
<dbReference type="Proteomes" id="UP001652640">
    <property type="component" value="Chromosome 9"/>
</dbReference>
<feature type="domain" description="Corticotropin-releasing factor" evidence="10">
    <location>
        <begin position="126"/>
        <end position="162"/>
    </location>
</feature>
<feature type="signal peptide" evidence="9">
    <location>
        <begin position="1"/>
        <end position="23"/>
    </location>
</feature>
<reference evidence="11" key="1">
    <citation type="journal article" date="2022" name="J. Hered.">
        <title>A De Novo Chromosome-Level Genome Assembly of the White-Tailed Deer, Odocoileus Virginianus.</title>
        <authorList>
            <person name="London E.W."/>
            <person name="Roca A.L."/>
            <person name="Novakofski J.E."/>
            <person name="Mateus-Pinilla N.E."/>
        </authorList>
    </citation>
    <scope>NUCLEOTIDE SEQUENCE [LARGE SCALE GENOMIC DNA]</scope>
</reference>
<dbReference type="InterPro" id="IPR024270">
    <property type="entry name" value="Urocortin_II/III"/>
</dbReference>
<comment type="subcellular location">
    <subcellularLocation>
        <location evidence="1">Secreted</location>
    </subcellularLocation>
</comment>
<evidence type="ECO:0000259" key="10">
    <source>
        <dbReference type="Pfam" id="PF00473"/>
    </source>
</evidence>
<evidence type="ECO:0000256" key="7">
    <source>
        <dbReference type="ARBA" id="ARBA00025160"/>
    </source>
</evidence>
<feature type="compositionally biased region" description="Acidic residues" evidence="8">
    <location>
        <begin position="68"/>
        <end position="77"/>
    </location>
</feature>
<dbReference type="PANTHER" id="PTHR17575">
    <property type="entry name" value="UROCORTIN-2 AND 3"/>
    <property type="match status" value="1"/>
</dbReference>
<dbReference type="GeneID" id="110128399"/>
<evidence type="ECO:0000256" key="8">
    <source>
        <dbReference type="SAM" id="MobiDB-lite"/>
    </source>
</evidence>
<organism evidence="11 12">
    <name type="scientific">Odocoileus virginianus</name>
    <name type="common">White-tailed deer</name>
    <dbReference type="NCBI Taxonomy" id="9874"/>
    <lineage>
        <taxon>Eukaryota</taxon>
        <taxon>Metazoa</taxon>
        <taxon>Chordata</taxon>
        <taxon>Craniata</taxon>
        <taxon>Vertebrata</taxon>
        <taxon>Euteleostomi</taxon>
        <taxon>Mammalia</taxon>
        <taxon>Eutheria</taxon>
        <taxon>Laurasiatheria</taxon>
        <taxon>Artiodactyla</taxon>
        <taxon>Ruminantia</taxon>
        <taxon>Pecora</taxon>
        <taxon>Cervidae</taxon>
        <taxon>Odocoileinae</taxon>
        <taxon>Odocoileus</taxon>
    </lineage>
</organism>
<comment type="subunit">
    <text evidence="3">Binds with high affinity to CRF receptors 2-alpha and 2-beta.</text>
</comment>
<comment type="function">
    <text evidence="7">Suppresses food intake, delays gastric emptying and decreases heat-induced edema. Might represent an endogenous ligand for maintaining homeostasis after stress.</text>
</comment>
<keyword evidence="11" id="KW-1185">Reference proteome</keyword>
<evidence type="ECO:0000313" key="12">
    <source>
        <dbReference type="RefSeq" id="XP_070327940.1"/>
    </source>
</evidence>
<gene>
    <name evidence="12" type="primary">UCN3</name>
</gene>
<dbReference type="RefSeq" id="XP_070327940.1">
    <property type="nucleotide sequence ID" value="XM_070471839.1"/>
</dbReference>
<feature type="region of interest" description="Disordered" evidence="8">
    <location>
        <begin position="52"/>
        <end position="122"/>
    </location>
</feature>
<feature type="compositionally biased region" description="Basic and acidic residues" evidence="8">
    <location>
        <begin position="113"/>
        <end position="122"/>
    </location>
</feature>
<accession>A0ABM4IJE7</accession>
<feature type="chain" id="PRO_5047079612" evidence="9">
    <location>
        <begin position="24"/>
        <end position="166"/>
    </location>
</feature>
<reference evidence="12" key="2">
    <citation type="submission" date="2025-08" db="UniProtKB">
        <authorList>
            <consortium name="RefSeq"/>
        </authorList>
    </citation>
    <scope>IDENTIFICATION</scope>
    <source>
        <tissue evidence="12">Tongue muscle</tissue>
    </source>
</reference>
<proteinExistence type="inferred from homology"/>
<evidence type="ECO:0000256" key="6">
    <source>
        <dbReference type="ARBA" id="ARBA00022729"/>
    </source>
</evidence>
<evidence type="ECO:0000256" key="2">
    <source>
        <dbReference type="ARBA" id="ARBA00009287"/>
    </source>
</evidence>
<dbReference type="PANTHER" id="PTHR17575:SF1">
    <property type="entry name" value="UROCORTIN-3"/>
    <property type="match status" value="1"/>
</dbReference>
<keyword evidence="5" id="KW-0372">Hormone</keyword>